<keyword evidence="6" id="KW-0336">GPI-anchor</keyword>
<dbReference type="InterPro" id="IPR008427">
    <property type="entry name" value="Extracellular_membr_CFEM_dom"/>
</dbReference>
<keyword evidence="14" id="KW-0408">Iron</keyword>
<feature type="disulfide bond" evidence="14">
    <location>
        <begin position="69"/>
        <end position="76"/>
    </location>
</feature>
<dbReference type="Proteomes" id="UP001322277">
    <property type="component" value="Chromosome 7"/>
</dbReference>
<sequence>MKLYVVAGLACIATDTAVASTLLPRAVPSGVVTSPASTGPALEALQQAATSLPSCATGCIAAELPKSACNATDFQCICTNQQLNAAIGVCLSQNCTVVESLQAQNYSKTSCGVPVRRNTEQAPISWTLFAIAFVAVVARLLSKAPALNPAFPFGIDDWTIIAAMVALIPSDIGSQELIGLGLGKDIWTVPPENITEILLLFFVEELLYAFVVAITKFSILLFYLRLFSEPWFRKSCYAIMGVTAVYGVGQILAIALVCNPVDYNWTRWDGKHVGSCGNITLMTFINGGVNIALDFVLFVLPVTQFINVSWTSKKKIGVSVIFLVGLFVTVCSGIRLATVGKFADTQNPTCKSTLPRYPTSHDSKGIDYLFADDFKEISIWSLVEMRMSVICACMPGMTAFARRITPLFRRLRPDKPLPQAGNQPRTGRSMMRRIQNTLTRITGIGEARNHPTLGSSAVTRKTNTTKSLPSTIDPNHPEYMEYMLYARFAESGEAGTQLQTLNSRAAA</sequence>
<dbReference type="Pfam" id="PF05730">
    <property type="entry name" value="CFEM"/>
    <property type="match status" value="1"/>
</dbReference>
<dbReference type="KEGG" id="cdet:87948106"/>
<feature type="transmembrane region" description="Helical" evidence="15">
    <location>
        <begin position="206"/>
        <end position="224"/>
    </location>
</feature>
<keyword evidence="14" id="KW-0349">Heme</keyword>
<evidence type="ECO:0000256" key="12">
    <source>
        <dbReference type="ARBA" id="ARBA00023288"/>
    </source>
</evidence>
<comment type="similarity">
    <text evidence="13">Belongs to the SAT4 family.</text>
</comment>
<evidence type="ECO:0000313" key="18">
    <source>
        <dbReference type="Proteomes" id="UP001322277"/>
    </source>
</evidence>
<evidence type="ECO:0000256" key="5">
    <source>
        <dbReference type="ARBA" id="ARBA00022525"/>
    </source>
</evidence>
<evidence type="ECO:0000256" key="9">
    <source>
        <dbReference type="ARBA" id="ARBA00022989"/>
    </source>
</evidence>
<evidence type="ECO:0000256" key="14">
    <source>
        <dbReference type="PROSITE-ProRule" id="PRU01356"/>
    </source>
</evidence>
<reference evidence="18" key="1">
    <citation type="journal article" date="2023" name="bioRxiv">
        <title>Complete genome of the Medicago anthracnose fungus, Colletotrichum destructivum, reveals a mini-chromosome-like region within a core chromosome.</title>
        <authorList>
            <person name="Lapalu N."/>
            <person name="Simon A."/>
            <person name="Lu A."/>
            <person name="Plaumann P.-L."/>
            <person name="Amselem J."/>
            <person name="Pigne S."/>
            <person name="Auger A."/>
            <person name="Koch C."/>
            <person name="Dallery J.-F."/>
            <person name="O'Connell R.J."/>
        </authorList>
    </citation>
    <scope>NUCLEOTIDE SEQUENCE [LARGE SCALE GENOMIC DNA]</scope>
    <source>
        <strain evidence="18">CBS 520.97</strain>
    </source>
</reference>
<dbReference type="SMART" id="SM00747">
    <property type="entry name" value="CFEM"/>
    <property type="match status" value="1"/>
</dbReference>
<feature type="transmembrane region" description="Helical" evidence="15">
    <location>
        <begin position="277"/>
        <end position="300"/>
    </location>
</feature>
<dbReference type="GeneID" id="87948106"/>
<dbReference type="GO" id="GO:0046872">
    <property type="term" value="F:metal ion binding"/>
    <property type="evidence" value="ECO:0007669"/>
    <property type="project" value="UniProtKB-UniRule"/>
</dbReference>
<evidence type="ECO:0000256" key="8">
    <source>
        <dbReference type="ARBA" id="ARBA00022729"/>
    </source>
</evidence>
<keyword evidence="10 15" id="KW-0472">Membrane</keyword>
<evidence type="ECO:0000256" key="11">
    <source>
        <dbReference type="ARBA" id="ARBA00023157"/>
    </source>
</evidence>
<feature type="transmembrane region" description="Helical" evidence="15">
    <location>
        <begin position="236"/>
        <end position="257"/>
    </location>
</feature>
<evidence type="ECO:0000256" key="13">
    <source>
        <dbReference type="ARBA" id="ARBA00038359"/>
    </source>
</evidence>
<keyword evidence="7 15" id="KW-0812">Transmembrane</keyword>
<dbReference type="GO" id="GO:0098552">
    <property type="term" value="C:side of membrane"/>
    <property type="evidence" value="ECO:0007669"/>
    <property type="project" value="UniProtKB-KW"/>
</dbReference>
<gene>
    <name evidence="17" type="ORF">CDEST_11606</name>
</gene>
<name>A0AAX4ITN1_9PEZI</name>
<organism evidence="17 18">
    <name type="scientific">Colletotrichum destructivum</name>
    <dbReference type="NCBI Taxonomy" id="34406"/>
    <lineage>
        <taxon>Eukaryota</taxon>
        <taxon>Fungi</taxon>
        <taxon>Dikarya</taxon>
        <taxon>Ascomycota</taxon>
        <taxon>Pezizomycotina</taxon>
        <taxon>Sordariomycetes</taxon>
        <taxon>Hypocreomycetidae</taxon>
        <taxon>Glomerellales</taxon>
        <taxon>Glomerellaceae</taxon>
        <taxon>Colletotrichum</taxon>
        <taxon>Colletotrichum destructivum species complex</taxon>
    </lineage>
</organism>
<evidence type="ECO:0000256" key="1">
    <source>
        <dbReference type="ARBA" id="ARBA00004141"/>
    </source>
</evidence>
<keyword evidence="14" id="KW-0479">Metal-binding</keyword>
<dbReference type="EMBL" id="CP137311">
    <property type="protein sequence ID" value="WQF86592.1"/>
    <property type="molecule type" value="Genomic_DNA"/>
</dbReference>
<keyword evidence="5" id="KW-0964">Secreted</keyword>
<proteinExistence type="inferred from homology"/>
<evidence type="ECO:0000256" key="15">
    <source>
        <dbReference type="SAM" id="Phobius"/>
    </source>
</evidence>
<evidence type="ECO:0000313" key="17">
    <source>
        <dbReference type="EMBL" id="WQF86592.1"/>
    </source>
</evidence>
<dbReference type="PANTHER" id="PTHR33048:SF160">
    <property type="entry name" value="SAT4 FAMILY MEMBRANE PROTEIN"/>
    <property type="match status" value="1"/>
</dbReference>
<protein>
    <submittedName>
        <fullName evidence="17">Extracellular membrane protein, CFEM</fullName>
    </submittedName>
</protein>
<comment type="subcellular location">
    <subcellularLocation>
        <location evidence="2">Membrane</location>
        <topology evidence="2">Lipid-anchor</topology>
        <topology evidence="2">GPI-anchor</topology>
    </subcellularLocation>
    <subcellularLocation>
        <location evidence="1">Membrane</location>
        <topology evidence="1">Multi-pass membrane protein</topology>
    </subcellularLocation>
    <subcellularLocation>
        <location evidence="3">Secreted</location>
    </subcellularLocation>
</comment>
<dbReference type="GO" id="GO:0005576">
    <property type="term" value="C:extracellular region"/>
    <property type="evidence" value="ECO:0007669"/>
    <property type="project" value="UniProtKB-SubCell"/>
</dbReference>
<feature type="disulfide bond" evidence="14">
    <location>
        <begin position="59"/>
        <end position="90"/>
    </location>
</feature>
<feature type="disulfide bond" evidence="14">
    <location>
        <begin position="78"/>
        <end position="111"/>
    </location>
</feature>
<keyword evidence="18" id="KW-1185">Reference proteome</keyword>
<feature type="binding site" description="axial binding residue" evidence="14">
    <location>
        <position position="73"/>
    </location>
    <ligand>
        <name>heme</name>
        <dbReference type="ChEBI" id="CHEBI:30413"/>
    </ligand>
    <ligandPart>
        <name>Fe</name>
        <dbReference type="ChEBI" id="CHEBI:18248"/>
    </ligandPart>
</feature>
<dbReference type="PROSITE" id="PS52012">
    <property type="entry name" value="CFEM"/>
    <property type="match status" value="1"/>
</dbReference>
<dbReference type="Pfam" id="PF20684">
    <property type="entry name" value="Fung_rhodopsin"/>
    <property type="match status" value="1"/>
</dbReference>
<feature type="domain" description="CFEM" evidence="16">
    <location>
        <begin position="27"/>
        <end position="138"/>
    </location>
</feature>
<dbReference type="AlphaFoldDB" id="A0AAX4ITN1"/>
<dbReference type="RefSeq" id="XP_062783813.1">
    <property type="nucleotide sequence ID" value="XM_062927762.1"/>
</dbReference>
<evidence type="ECO:0000259" key="16">
    <source>
        <dbReference type="PROSITE" id="PS52012"/>
    </source>
</evidence>
<accession>A0AAX4ITN1</accession>
<dbReference type="PANTHER" id="PTHR33048">
    <property type="entry name" value="PTH11-LIKE INTEGRAL MEMBRANE PROTEIN (AFU_ORTHOLOGUE AFUA_5G11245)"/>
    <property type="match status" value="1"/>
</dbReference>
<evidence type="ECO:0000256" key="2">
    <source>
        <dbReference type="ARBA" id="ARBA00004589"/>
    </source>
</evidence>
<keyword evidence="6" id="KW-0325">Glycoprotein</keyword>
<keyword evidence="8" id="KW-0732">Signal</keyword>
<dbReference type="InterPro" id="IPR052337">
    <property type="entry name" value="SAT4-like"/>
</dbReference>
<feature type="disulfide bond" evidence="14">
    <location>
        <begin position="55"/>
        <end position="95"/>
    </location>
</feature>
<keyword evidence="12" id="KW-0449">Lipoprotein</keyword>
<comment type="similarity">
    <text evidence="4">Belongs to the RBT5 family.</text>
</comment>
<evidence type="ECO:0000256" key="4">
    <source>
        <dbReference type="ARBA" id="ARBA00010031"/>
    </source>
</evidence>
<feature type="transmembrane region" description="Helical" evidence="15">
    <location>
        <begin position="320"/>
        <end position="338"/>
    </location>
</feature>
<keyword evidence="9 15" id="KW-1133">Transmembrane helix</keyword>
<evidence type="ECO:0000256" key="7">
    <source>
        <dbReference type="ARBA" id="ARBA00022692"/>
    </source>
</evidence>
<evidence type="ECO:0000256" key="6">
    <source>
        <dbReference type="ARBA" id="ARBA00022622"/>
    </source>
</evidence>
<dbReference type="InterPro" id="IPR049326">
    <property type="entry name" value="Rhodopsin_dom_fungi"/>
</dbReference>
<evidence type="ECO:0000256" key="3">
    <source>
        <dbReference type="ARBA" id="ARBA00004613"/>
    </source>
</evidence>
<keyword evidence="11 14" id="KW-1015">Disulfide bond</keyword>
<evidence type="ECO:0000256" key="10">
    <source>
        <dbReference type="ARBA" id="ARBA00023136"/>
    </source>
</evidence>